<proteinExistence type="predicted"/>
<evidence type="ECO:0000313" key="3">
    <source>
        <dbReference type="Proteomes" id="UP001234178"/>
    </source>
</evidence>
<comment type="caution">
    <text evidence="2">The sequence shown here is derived from an EMBL/GenBank/DDBJ whole genome shotgun (WGS) entry which is preliminary data.</text>
</comment>
<protein>
    <submittedName>
        <fullName evidence="2">Uncharacterized protein</fullName>
    </submittedName>
</protein>
<feature type="region of interest" description="Disordered" evidence="1">
    <location>
        <begin position="1"/>
        <end position="34"/>
    </location>
</feature>
<feature type="compositionally biased region" description="Basic and acidic residues" evidence="1">
    <location>
        <begin position="9"/>
        <end position="26"/>
    </location>
</feature>
<organism evidence="2 3">
    <name type="scientific">Daphnia magna</name>
    <dbReference type="NCBI Taxonomy" id="35525"/>
    <lineage>
        <taxon>Eukaryota</taxon>
        <taxon>Metazoa</taxon>
        <taxon>Ecdysozoa</taxon>
        <taxon>Arthropoda</taxon>
        <taxon>Crustacea</taxon>
        <taxon>Branchiopoda</taxon>
        <taxon>Diplostraca</taxon>
        <taxon>Cladocera</taxon>
        <taxon>Anomopoda</taxon>
        <taxon>Daphniidae</taxon>
        <taxon>Daphnia</taxon>
    </lineage>
</organism>
<sequence length="95" mass="10713">MDENPIKPSRRESTNGTPQHREREKQQLLPRPPGKAIQVGELRAELLPATSILLDYDDANDTSCATAALLPLLYIIVARRQRVDTNIAVYNIYDI</sequence>
<name>A0ABQ9ZAI5_9CRUS</name>
<reference evidence="2 3" key="1">
    <citation type="journal article" date="2023" name="Nucleic Acids Res.">
        <title>The hologenome of Daphnia magna reveals possible DNA methylation and microbiome-mediated evolution of the host genome.</title>
        <authorList>
            <person name="Chaturvedi A."/>
            <person name="Li X."/>
            <person name="Dhandapani V."/>
            <person name="Marshall H."/>
            <person name="Kissane S."/>
            <person name="Cuenca-Cambronero M."/>
            <person name="Asole G."/>
            <person name="Calvet F."/>
            <person name="Ruiz-Romero M."/>
            <person name="Marangio P."/>
            <person name="Guigo R."/>
            <person name="Rago D."/>
            <person name="Mirbahai L."/>
            <person name="Eastwood N."/>
            <person name="Colbourne J.K."/>
            <person name="Zhou J."/>
            <person name="Mallon E."/>
            <person name="Orsini L."/>
        </authorList>
    </citation>
    <scope>NUCLEOTIDE SEQUENCE [LARGE SCALE GENOMIC DNA]</scope>
    <source>
        <strain evidence="2">LRV0_1</strain>
    </source>
</reference>
<evidence type="ECO:0000313" key="2">
    <source>
        <dbReference type="EMBL" id="KAK4009858.1"/>
    </source>
</evidence>
<dbReference type="Proteomes" id="UP001234178">
    <property type="component" value="Unassembled WGS sequence"/>
</dbReference>
<accession>A0ABQ9ZAI5</accession>
<gene>
    <name evidence="2" type="ORF">OUZ56_019003</name>
</gene>
<keyword evidence="3" id="KW-1185">Reference proteome</keyword>
<evidence type="ECO:0000256" key="1">
    <source>
        <dbReference type="SAM" id="MobiDB-lite"/>
    </source>
</evidence>
<dbReference type="EMBL" id="JAOYFB010000003">
    <property type="protein sequence ID" value="KAK4009858.1"/>
    <property type="molecule type" value="Genomic_DNA"/>
</dbReference>